<protein>
    <submittedName>
        <fullName evidence="2">Baseplate assembly protein</fullName>
    </submittedName>
</protein>
<dbReference type="EMBL" id="JAMRXG010000011">
    <property type="protein sequence ID" value="MCM6776629.1"/>
    <property type="molecule type" value="Genomic_DNA"/>
</dbReference>
<comment type="caution">
    <text evidence="2">The sequence shown here is derived from an EMBL/GenBank/DDBJ whole genome shotgun (WGS) entry which is preliminary data.</text>
</comment>
<evidence type="ECO:0000313" key="3">
    <source>
        <dbReference type="Proteomes" id="UP001139157"/>
    </source>
</evidence>
<dbReference type="AlphaFoldDB" id="A0A9X2EA87"/>
<evidence type="ECO:0000256" key="1">
    <source>
        <dbReference type="SAM" id="MobiDB-lite"/>
    </source>
</evidence>
<sequence>MSCAGDCDCCVGVRARTPAGSYNRPGLPALSYRVGTYGSFRETLLARLATRPELARLTTREADDPAIALLDCFAVLGDVLTFYSERIANEGYLRTATEPYSLARLGRLVGYRPRPALGASTYLAFTLDPGAATVIPAGSGARSIAKQNELPQTFETVEDLSARAEWNTLTPARTRPVDIAYYAPADPASGRADDVRTKPSVIIAGTTAHLEAGDRLLFLFGGKPDTAVRVVQRSEPDFPADRTVVTLVSPDDAREAAIAALHAAVTAAREAVPMARSAADIDERYLKPLDDALAEWDGGALPLSLIDRLAEAKALAVVRDSCAVVDWCIGHVQPVIDAGRALAELLRRAERRLPDELATTRWMAYETLCPGCGGDRVAGRAVAPGDADCFAADRDCDEGAALAALTPVLPWLRRDPSRPPRRPRDTAAATADQFRPDSDAHPKLLIAADRRLAPNLHHAWTNQQLTAPAELAGLQVLRTKATVAARPSGRPVGEVWLDTVYDQILAGSWVVVTLVDQSRVLGETVRTEAHRVVDVVQGVRQESVPGNAAAKVSIPCTVLTVAGSEPWGQGHQGPAVGTAVWAQGETLTPQGDPITGDIAGAEVELAQVYPGLQPGRLLVVAGERTDVPHTSGVRAAEVTLLAGVRQRMNPDRPGSALRTVLELSGELAYRYRRDTVTVYGNVAEANQGETRREVLGAGDATVAGQRFPVRQISPATPLTALPADNPAGFDDTLSVSVNGVRWRATESLAMHAATDRVYATDVAVDNSLTVRFGDGERGARPATGVENVTAAFRVGAGRSGNVAAEQIAQLASRPLGVNAVVNPVAAVGGTDGDGPDDMRATIPLRMFALDRLVSVRDYEDFTRARAGIAKAAARKLFDGQAEVVHVTVAAVGDAPLDPSARLIVGLEQALRAFGDIGVPVRVDARELVLLILRAGVAVLPDHSWDLVEPAVRAAVLNEFSFAASGLGEPAHLSRAIAAMQSVPGVDYVDIEVFQGVPDTVTPLELLNLAAGLTGVEHRVAAGPAEFQEVTVAVNDGESLTDFALRVGLTLSELAELNPGLADIEIGDRALTVFRGIRPARIAVLPGDVPEALTLRRIS</sequence>
<name>A0A9X2EA87_9NOCA</name>
<accession>A0A9X2EA87</accession>
<keyword evidence="3" id="KW-1185">Reference proteome</keyword>
<dbReference type="InterPro" id="IPR011749">
    <property type="entry name" value="CHP02243"/>
</dbReference>
<feature type="region of interest" description="Disordered" evidence="1">
    <location>
        <begin position="413"/>
        <end position="437"/>
    </location>
</feature>
<proteinExistence type="predicted"/>
<dbReference type="NCBIfam" id="TIGR02243">
    <property type="entry name" value="putative baseplate assembly protein"/>
    <property type="match status" value="1"/>
</dbReference>
<feature type="compositionally biased region" description="Basic and acidic residues" evidence="1">
    <location>
        <begin position="413"/>
        <end position="425"/>
    </location>
</feature>
<reference evidence="2" key="1">
    <citation type="submission" date="2022-06" db="EMBL/GenBank/DDBJ databases">
        <title>Novel species in genus nocardia.</title>
        <authorList>
            <person name="Li F."/>
        </authorList>
    </citation>
    <scope>NUCLEOTIDE SEQUENCE</scope>
    <source>
        <strain evidence="2">CDC141</strain>
    </source>
</reference>
<gene>
    <name evidence="2" type="ORF">NDR86_24380</name>
</gene>
<evidence type="ECO:0000313" key="2">
    <source>
        <dbReference type="EMBL" id="MCM6776629.1"/>
    </source>
</evidence>
<dbReference type="RefSeq" id="WP_251914941.1">
    <property type="nucleotide sequence ID" value="NZ_JAMRXG010000011.1"/>
</dbReference>
<organism evidence="2 3">
    <name type="scientific">Nocardia pulmonis</name>
    <dbReference type="NCBI Taxonomy" id="2951408"/>
    <lineage>
        <taxon>Bacteria</taxon>
        <taxon>Bacillati</taxon>
        <taxon>Actinomycetota</taxon>
        <taxon>Actinomycetes</taxon>
        <taxon>Mycobacteriales</taxon>
        <taxon>Nocardiaceae</taxon>
        <taxon>Nocardia</taxon>
    </lineage>
</organism>
<dbReference type="Proteomes" id="UP001139157">
    <property type="component" value="Unassembled WGS sequence"/>
</dbReference>